<dbReference type="AlphaFoldDB" id="A0AAU9RPS2"/>
<protein>
    <submittedName>
        <fullName evidence="1">Uncharacterized protein</fullName>
    </submittedName>
</protein>
<organism evidence="1 2">
    <name type="scientific">Thlaspi arvense</name>
    <name type="common">Field penny-cress</name>
    <dbReference type="NCBI Taxonomy" id="13288"/>
    <lineage>
        <taxon>Eukaryota</taxon>
        <taxon>Viridiplantae</taxon>
        <taxon>Streptophyta</taxon>
        <taxon>Embryophyta</taxon>
        <taxon>Tracheophyta</taxon>
        <taxon>Spermatophyta</taxon>
        <taxon>Magnoliopsida</taxon>
        <taxon>eudicotyledons</taxon>
        <taxon>Gunneridae</taxon>
        <taxon>Pentapetalae</taxon>
        <taxon>rosids</taxon>
        <taxon>malvids</taxon>
        <taxon>Brassicales</taxon>
        <taxon>Brassicaceae</taxon>
        <taxon>Thlaspideae</taxon>
        <taxon>Thlaspi</taxon>
    </lineage>
</organism>
<accession>A0AAU9RPS2</accession>
<name>A0AAU9RPS2_THLAR</name>
<keyword evidence="2" id="KW-1185">Reference proteome</keyword>
<evidence type="ECO:0000313" key="2">
    <source>
        <dbReference type="Proteomes" id="UP000836841"/>
    </source>
</evidence>
<proteinExistence type="predicted"/>
<reference evidence="1 2" key="1">
    <citation type="submission" date="2022-03" db="EMBL/GenBank/DDBJ databases">
        <authorList>
            <person name="Nunn A."/>
            <person name="Chopra R."/>
            <person name="Nunn A."/>
            <person name="Contreras Garrido A."/>
        </authorList>
    </citation>
    <scope>NUCLEOTIDE SEQUENCE [LARGE SCALE GENOMIC DNA]</scope>
</reference>
<gene>
    <name evidence="1" type="ORF">TAV2_LOCUS6976</name>
</gene>
<evidence type="ECO:0000313" key="1">
    <source>
        <dbReference type="EMBL" id="CAH2047076.1"/>
    </source>
</evidence>
<dbReference type="EMBL" id="OU466858">
    <property type="protein sequence ID" value="CAH2047076.1"/>
    <property type="molecule type" value="Genomic_DNA"/>
</dbReference>
<sequence length="75" mass="8804">MNFNSCHHSFCNYREKIVKHSRNQIKARRNNRASGEEIVTKLDQITLFLINLCCFSDLMTRFHCGIDAIQRSDLT</sequence>
<dbReference type="Proteomes" id="UP000836841">
    <property type="component" value="Chromosome 2"/>
</dbReference>